<dbReference type="Gene3D" id="3.40.50.720">
    <property type="entry name" value="NAD(P)-binding Rossmann-like Domain"/>
    <property type="match status" value="1"/>
</dbReference>
<dbReference type="EMBL" id="KI635847">
    <property type="protein sequence ID" value="ETN43823.1"/>
    <property type="molecule type" value="Genomic_DNA"/>
</dbReference>
<dbReference type="PROSITE" id="PS00061">
    <property type="entry name" value="ADH_SHORT"/>
    <property type="match status" value="1"/>
</dbReference>
<evidence type="ECO:0000313" key="6">
    <source>
        <dbReference type="EMBL" id="ETN43823.1"/>
    </source>
</evidence>
<dbReference type="OrthoDB" id="47007at2759"/>
<comment type="subcellular location">
    <subcellularLocation>
        <location evidence="1">Endoplasmic reticulum</location>
    </subcellularLocation>
</comment>
<dbReference type="PIRSF" id="PIRSF000126">
    <property type="entry name" value="11-beta-HSD1"/>
    <property type="match status" value="1"/>
</dbReference>
<dbReference type="InParanoid" id="W2S701"/>
<dbReference type="Pfam" id="PF00106">
    <property type="entry name" value="adh_short"/>
    <property type="match status" value="1"/>
</dbReference>
<sequence length="296" mass="32175">MAASLLSSFGAATLLVLTLRFVCFLRPYARPSTLKRYLGNGEAWALVTGASDGIGLAFVQELAQRGFNVVIHGGNSEKLKWIKAQLEQQYPSRHFQTLLLDARLATTKQILKLKLPKLAVLVNNIGAGTSDQLWLRFLDRTAEEVADVVTINATFGAVLTRQLLPGLSRPGLIINVGSVVDSWPSAYLEPYCGTKGFVRSFSEALRTEMIVEGHDIEIMHLRVFSVATKSSHDAPSFVTSTPRAMAMAGLDRVGCGAASTAGLLRHGIIIWLIELMPRQMLGVSLSGQVKWKIGKG</sequence>
<keyword evidence="7" id="KW-1185">Reference proteome</keyword>
<dbReference type="HOGENOM" id="CLU_010194_38_2_1"/>
<reference evidence="6 7" key="1">
    <citation type="submission" date="2013-03" db="EMBL/GenBank/DDBJ databases">
        <title>The Genome Sequence of Phialophora europaea CBS 101466.</title>
        <authorList>
            <consortium name="The Broad Institute Genomics Platform"/>
            <person name="Cuomo C."/>
            <person name="de Hoog S."/>
            <person name="Gorbushina A."/>
            <person name="Walker B."/>
            <person name="Young S.K."/>
            <person name="Zeng Q."/>
            <person name="Gargeya S."/>
            <person name="Fitzgerald M."/>
            <person name="Haas B."/>
            <person name="Abouelleil A."/>
            <person name="Allen A.W."/>
            <person name="Alvarado L."/>
            <person name="Arachchi H.M."/>
            <person name="Berlin A.M."/>
            <person name="Chapman S.B."/>
            <person name="Gainer-Dewar J."/>
            <person name="Goldberg J."/>
            <person name="Griggs A."/>
            <person name="Gujja S."/>
            <person name="Hansen M."/>
            <person name="Howarth C."/>
            <person name="Imamovic A."/>
            <person name="Ireland A."/>
            <person name="Larimer J."/>
            <person name="McCowan C."/>
            <person name="Murphy C."/>
            <person name="Pearson M."/>
            <person name="Poon T.W."/>
            <person name="Priest M."/>
            <person name="Roberts A."/>
            <person name="Saif S."/>
            <person name="Shea T."/>
            <person name="Sisk P."/>
            <person name="Sykes S."/>
            <person name="Wortman J."/>
            <person name="Nusbaum C."/>
            <person name="Birren B."/>
        </authorList>
    </citation>
    <scope>NUCLEOTIDE SEQUENCE [LARGE SCALE GENOMIC DNA]</scope>
    <source>
        <strain evidence="6 7">CBS 101466</strain>
    </source>
</reference>
<dbReference type="GO" id="GO:0005783">
    <property type="term" value="C:endoplasmic reticulum"/>
    <property type="evidence" value="ECO:0007669"/>
    <property type="project" value="UniProtKB-SubCell"/>
</dbReference>
<dbReference type="InterPro" id="IPR036291">
    <property type="entry name" value="NAD(P)-bd_dom_sf"/>
</dbReference>
<dbReference type="STRING" id="1220924.W2S701"/>
<evidence type="ECO:0000256" key="1">
    <source>
        <dbReference type="ARBA" id="ARBA00004240"/>
    </source>
</evidence>
<evidence type="ECO:0000313" key="7">
    <source>
        <dbReference type="Proteomes" id="UP000030752"/>
    </source>
</evidence>
<dbReference type="PRINTS" id="PR00080">
    <property type="entry name" value="SDRFAMILY"/>
</dbReference>
<evidence type="ECO:0000256" key="2">
    <source>
        <dbReference type="ARBA" id="ARBA00006484"/>
    </source>
</evidence>
<keyword evidence="4" id="KW-0560">Oxidoreductase</keyword>
<dbReference type="RefSeq" id="XP_008714038.1">
    <property type="nucleotide sequence ID" value="XM_008715816.1"/>
</dbReference>
<dbReference type="AlphaFoldDB" id="W2S701"/>
<dbReference type="eggNOG" id="KOG1014">
    <property type="taxonomic scope" value="Eukaryota"/>
</dbReference>
<gene>
    <name evidence="6" type="ORF">HMPREF1541_11147</name>
</gene>
<evidence type="ECO:0000256" key="5">
    <source>
        <dbReference type="RuleBase" id="RU000363"/>
    </source>
</evidence>
<name>W2S701_CYPE1</name>
<accession>W2S701</accession>
<dbReference type="PRINTS" id="PR00081">
    <property type="entry name" value="GDHRDH"/>
</dbReference>
<dbReference type="InterPro" id="IPR051019">
    <property type="entry name" value="VLCFA-Steroid_DH"/>
</dbReference>
<proteinExistence type="inferred from homology"/>
<evidence type="ECO:0000256" key="4">
    <source>
        <dbReference type="ARBA" id="ARBA00023002"/>
    </source>
</evidence>
<dbReference type="GO" id="GO:0016491">
    <property type="term" value="F:oxidoreductase activity"/>
    <property type="evidence" value="ECO:0007669"/>
    <property type="project" value="UniProtKB-KW"/>
</dbReference>
<evidence type="ECO:0000256" key="3">
    <source>
        <dbReference type="ARBA" id="ARBA00022857"/>
    </source>
</evidence>
<comment type="similarity">
    <text evidence="2 5">Belongs to the short-chain dehydrogenases/reductases (SDR) family.</text>
</comment>
<dbReference type="InterPro" id="IPR002347">
    <property type="entry name" value="SDR_fam"/>
</dbReference>
<protein>
    <submittedName>
        <fullName evidence="6">Uncharacterized protein</fullName>
    </submittedName>
</protein>
<dbReference type="VEuPathDB" id="FungiDB:HMPREF1541_11147"/>
<dbReference type="PANTHER" id="PTHR43899">
    <property type="entry name" value="RH59310P"/>
    <property type="match status" value="1"/>
</dbReference>
<organism evidence="6 7">
    <name type="scientific">Cyphellophora europaea (strain CBS 101466)</name>
    <name type="common">Phialophora europaea</name>
    <dbReference type="NCBI Taxonomy" id="1220924"/>
    <lineage>
        <taxon>Eukaryota</taxon>
        <taxon>Fungi</taxon>
        <taxon>Dikarya</taxon>
        <taxon>Ascomycota</taxon>
        <taxon>Pezizomycotina</taxon>
        <taxon>Eurotiomycetes</taxon>
        <taxon>Chaetothyriomycetidae</taxon>
        <taxon>Chaetothyriales</taxon>
        <taxon>Cyphellophoraceae</taxon>
        <taxon>Cyphellophora</taxon>
    </lineage>
</organism>
<keyword evidence="3" id="KW-0521">NADP</keyword>
<dbReference type="InterPro" id="IPR020904">
    <property type="entry name" value="Sc_DH/Rdtase_CS"/>
</dbReference>
<dbReference type="PANTHER" id="PTHR43899:SF13">
    <property type="entry name" value="RH59310P"/>
    <property type="match status" value="1"/>
</dbReference>
<dbReference type="SUPFAM" id="SSF51735">
    <property type="entry name" value="NAD(P)-binding Rossmann-fold domains"/>
    <property type="match status" value="1"/>
</dbReference>
<dbReference type="Proteomes" id="UP000030752">
    <property type="component" value="Unassembled WGS sequence"/>
</dbReference>
<dbReference type="GeneID" id="19978486"/>